<dbReference type="Proteomes" id="UP000683417">
    <property type="component" value="Unassembled WGS sequence"/>
</dbReference>
<gene>
    <name evidence="1" type="ORF">BGTH12_LOCUS269</name>
</gene>
<evidence type="ECO:0000313" key="2">
    <source>
        <dbReference type="Proteomes" id="UP000683417"/>
    </source>
</evidence>
<dbReference type="EMBL" id="CAJHIT010000001">
    <property type="protein sequence ID" value="CAD6498911.1"/>
    <property type="molecule type" value="Genomic_DNA"/>
</dbReference>
<organism evidence="1 2">
    <name type="scientific">Blumeria graminis f. sp. triticale</name>
    <dbReference type="NCBI Taxonomy" id="1689686"/>
    <lineage>
        <taxon>Eukaryota</taxon>
        <taxon>Fungi</taxon>
        <taxon>Dikarya</taxon>
        <taxon>Ascomycota</taxon>
        <taxon>Pezizomycotina</taxon>
        <taxon>Leotiomycetes</taxon>
        <taxon>Erysiphales</taxon>
        <taxon>Erysiphaceae</taxon>
        <taxon>Blumeria</taxon>
    </lineage>
</organism>
<comment type="caution">
    <text evidence="1">The sequence shown here is derived from an EMBL/GenBank/DDBJ whole genome shotgun (WGS) entry which is preliminary data.</text>
</comment>
<dbReference type="AlphaFoldDB" id="A0A9W4DG85"/>
<name>A0A9W4DG85_BLUGR</name>
<evidence type="ECO:0000313" key="1">
    <source>
        <dbReference type="EMBL" id="CAD6498911.1"/>
    </source>
</evidence>
<accession>A0A9W4DG85</accession>
<proteinExistence type="predicted"/>
<protein>
    <submittedName>
        <fullName evidence="1">BgTH12-04567</fullName>
    </submittedName>
</protein>
<sequence length="131" mass="14771">MQMGANQYFVDYLQDFELKLSQCSGTGWLDFNKITYLNTGINATLRFLLLNKTMSDNNHEKWVSKVKNFAGRLENTPEYRPKSCSGKKTWYIPQNGNNSQPTFGKVQSNYQLSLDANGDTNMGGISSLPAL</sequence>
<reference evidence="1" key="1">
    <citation type="submission" date="2020-10" db="EMBL/GenBank/DDBJ databases">
        <authorList>
            <person name="Muller C M."/>
        </authorList>
    </citation>
    <scope>NUCLEOTIDE SEQUENCE</scope>
    <source>
        <strain evidence="1">THUN-12</strain>
    </source>
</reference>